<protein>
    <submittedName>
        <fullName evidence="2">Uncharacterized protein</fullName>
    </submittedName>
</protein>
<accession>A0A0K2TM45</accession>
<dbReference type="EMBL" id="HACA01009534">
    <property type="protein sequence ID" value="CDW26895.1"/>
    <property type="molecule type" value="Transcribed_RNA"/>
</dbReference>
<feature type="transmembrane region" description="Helical" evidence="1">
    <location>
        <begin position="6"/>
        <end position="26"/>
    </location>
</feature>
<feature type="non-terminal residue" evidence="2">
    <location>
        <position position="1"/>
    </location>
</feature>
<organism evidence="2">
    <name type="scientific">Lepeophtheirus salmonis</name>
    <name type="common">Salmon louse</name>
    <name type="synonym">Caligus salmonis</name>
    <dbReference type="NCBI Taxonomy" id="72036"/>
    <lineage>
        <taxon>Eukaryota</taxon>
        <taxon>Metazoa</taxon>
        <taxon>Ecdysozoa</taxon>
        <taxon>Arthropoda</taxon>
        <taxon>Crustacea</taxon>
        <taxon>Multicrustacea</taxon>
        <taxon>Hexanauplia</taxon>
        <taxon>Copepoda</taxon>
        <taxon>Siphonostomatoida</taxon>
        <taxon>Caligidae</taxon>
        <taxon>Lepeophtheirus</taxon>
    </lineage>
</organism>
<keyword evidence="1" id="KW-0812">Transmembrane</keyword>
<sequence length="54" mass="6416">VTPRTTYGHTILRIIYVYFLVCSSPFRYVRVLVFRNYFNRLGSSFFRASSTETI</sequence>
<evidence type="ECO:0000313" key="2">
    <source>
        <dbReference type="EMBL" id="CDW26895.1"/>
    </source>
</evidence>
<evidence type="ECO:0000256" key="1">
    <source>
        <dbReference type="SAM" id="Phobius"/>
    </source>
</evidence>
<reference evidence="2" key="1">
    <citation type="submission" date="2014-05" db="EMBL/GenBank/DDBJ databases">
        <authorList>
            <person name="Chronopoulou M."/>
        </authorList>
    </citation>
    <scope>NUCLEOTIDE SEQUENCE</scope>
    <source>
        <tissue evidence="2">Whole organism</tissue>
    </source>
</reference>
<dbReference type="AlphaFoldDB" id="A0A0K2TM45"/>
<name>A0A0K2TM45_LEPSM</name>
<keyword evidence="1" id="KW-0472">Membrane</keyword>
<proteinExistence type="predicted"/>
<keyword evidence="1" id="KW-1133">Transmembrane helix</keyword>